<keyword evidence="1" id="KW-0805">Transcription regulation</keyword>
<gene>
    <name evidence="6" type="ORF">ACFOOQ_11110</name>
</gene>
<feature type="domain" description="HTH gntR-type" evidence="5">
    <location>
        <begin position="70"/>
        <end position="137"/>
    </location>
</feature>
<evidence type="ECO:0000256" key="3">
    <source>
        <dbReference type="ARBA" id="ARBA00023163"/>
    </source>
</evidence>
<feature type="region of interest" description="Disordered" evidence="4">
    <location>
        <begin position="43"/>
        <end position="71"/>
    </location>
</feature>
<evidence type="ECO:0000256" key="4">
    <source>
        <dbReference type="SAM" id="MobiDB-lite"/>
    </source>
</evidence>
<sequence>MVQGTAKAVARPRKDTAASDGPAADRAGSRLRKITAAEMQAVPALAGRAGRPVPAKAGSRGSGPAGRPRPVDDATIYDSVYTAIVEHIIMPGTKLPEDVLARAFGVSRTRIRKVLQALAHDNLVTLQHNRGASVAKPGVQEAREVFAARRVVETGIAAELARRAAARQITAAQMASMRAFVAREHAAETARDRRRSINLAGEFHLELAKLLDNASLAGFLRALVSRTSLIIAVYEAPGNSMCSHEEHGILLDRLAAGDATGAVAYMEEHLQRLEDGLDLAAARRRPVDLQDVFARLATGPKTGG</sequence>
<dbReference type="InterPro" id="IPR036388">
    <property type="entry name" value="WH-like_DNA-bd_sf"/>
</dbReference>
<feature type="region of interest" description="Disordered" evidence="4">
    <location>
        <begin position="1"/>
        <end position="30"/>
    </location>
</feature>
<dbReference type="Proteomes" id="UP001595711">
    <property type="component" value="Unassembled WGS sequence"/>
</dbReference>
<dbReference type="PANTHER" id="PTHR43537">
    <property type="entry name" value="TRANSCRIPTIONAL REGULATOR, GNTR FAMILY"/>
    <property type="match status" value="1"/>
</dbReference>
<keyword evidence="2" id="KW-0238">DNA-binding</keyword>
<name>A0ABV7VF67_9PROT</name>
<dbReference type="RefSeq" id="WP_379726064.1">
    <property type="nucleotide sequence ID" value="NZ_JBHRYJ010000002.1"/>
</dbReference>
<evidence type="ECO:0000313" key="6">
    <source>
        <dbReference type="EMBL" id="MFC3676095.1"/>
    </source>
</evidence>
<dbReference type="Gene3D" id="1.10.10.10">
    <property type="entry name" value="Winged helix-like DNA-binding domain superfamily/Winged helix DNA-binding domain"/>
    <property type="match status" value="1"/>
</dbReference>
<dbReference type="Pfam" id="PF00392">
    <property type="entry name" value="GntR"/>
    <property type="match status" value="1"/>
</dbReference>
<evidence type="ECO:0000256" key="1">
    <source>
        <dbReference type="ARBA" id="ARBA00023015"/>
    </source>
</evidence>
<proteinExistence type="predicted"/>
<dbReference type="SUPFAM" id="SSF48008">
    <property type="entry name" value="GntR ligand-binding domain-like"/>
    <property type="match status" value="1"/>
</dbReference>
<dbReference type="InterPro" id="IPR008920">
    <property type="entry name" value="TF_FadR/GntR_C"/>
</dbReference>
<keyword evidence="7" id="KW-1185">Reference proteome</keyword>
<organism evidence="6 7">
    <name type="scientific">Ferrovibrio xuzhouensis</name>
    <dbReference type="NCBI Taxonomy" id="1576914"/>
    <lineage>
        <taxon>Bacteria</taxon>
        <taxon>Pseudomonadati</taxon>
        <taxon>Pseudomonadota</taxon>
        <taxon>Alphaproteobacteria</taxon>
        <taxon>Rhodospirillales</taxon>
        <taxon>Rhodospirillaceae</taxon>
        <taxon>Ferrovibrio</taxon>
    </lineage>
</organism>
<dbReference type="PROSITE" id="PS50949">
    <property type="entry name" value="HTH_GNTR"/>
    <property type="match status" value="1"/>
</dbReference>
<evidence type="ECO:0000313" key="7">
    <source>
        <dbReference type="Proteomes" id="UP001595711"/>
    </source>
</evidence>
<dbReference type="InterPro" id="IPR000524">
    <property type="entry name" value="Tscrpt_reg_HTH_GntR"/>
</dbReference>
<keyword evidence="3" id="KW-0804">Transcription</keyword>
<dbReference type="SMART" id="SM00895">
    <property type="entry name" value="FCD"/>
    <property type="match status" value="1"/>
</dbReference>
<evidence type="ECO:0000256" key="2">
    <source>
        <dbReference type="ARBA" id="ARBA00023125"/>
    </source>
</evidence>
<dbReference type="InterPro" id="IPR036390">
    <property type="entry name" value="WH_DNA-bd_sf"/>
</dbReference>
<dbReference type="InterPro" id="IPR011711">
    <property type="entry name" value="GntR_C"/>
</dbReference>
<dbReference type="SUPFAM" id="SSF46785">
    <property type="entry name" value="Winged helix' DNA-binding domain"/>
    <property type="match status" value="1"/>
</dbReference>
<comment type="caution">
    <text evidence="6">The sequence shown here is derived from an EMBL/GenBank/DDBJ whole genome shotgun (WGS) entry which is preliminary data.</text>
</comment>
<dbReference type="PANTHER" id="PTHR43537:SF53">
    <property type="entry name" value="HTH-TYPE TRANSCRIPTIONAL REPRESSOR NANR"/>
    <property type="match status" value="1"/>
</dbReference>
<reference evidence="7" key="1">
    <citation type="journal article" date="2019" name="Int. J. Syst. Evol. Microbiol.">
        <title>The Global Catalogue of Microorganisms (GCM) 10K type strain sequencing project: providing services to taxonomists for standard genome sequencing and annotation.</title>
        <authorList>
            <consortium name="The Broad Institute Genomics Platform"/>
            <consortium name="The Broad Institute Genome Sequencing Center for Infectious Disease"/>
            <person name="Wu L."/>
            <person name="Ma J."/>
        </authorList>
    </citation>
    <scope>NUCLEOTIDE SEQUENCE [LARGE SCALE GENOMIC DNA]</scope>
    <source>
        <strain evidence="7">KCTC 42182</strain>
    </source>
</reference>
<dbReference type="Pfam" id="PF07729">
    <property type="entry name" value="FCD"/>
    <property type="match status" value="1"/>
</dbReference>
<protein>
    <submittedName>
        <fullName evidence="6">GntR family transcriptional regulator</fullName>
    </submittedName>
</protein>
<evidence type="ECO:0000259" key="5">
    <source>
        <dbReference type="PROSITE" id="PS50949"/>
    </source>
</evidence>
<accession>A0ABV7VF67</accession>
<dbReference type="Gene3D" id="1.20.120.530">
    <property type="entry name" value="GntR ligand-binding domain-like"/>
    <property type="match status" value="1"/>
</dbReference>
<dbReference type="SMART" id="SM00345">
    <property type="entry name" value="HTH_GNTR"/>
    <property type="match status" value="1"/>
</dbReference>
<dbReference type="EMBL" id="JBHRYJ010000002">
    <property type="protein sequence ID" value="MFC3676095.1"/>
    <property type="molecule type" value="Genomic_DNA"/>
</dbReference>